<dbReference type="EMBL" id="GL768255">
    <property type="protein sequence ID" value="EFZ11587.1"/>
    <property type="molecule type" value="Genomic_DNA"/>
</dbReference>
<dbReference type="AlphaFoldDB" id="E9J6G2"/>
<reference evidence="4" key="1">
    <citation type="journal article" date="2011" name="Proc. Natl. Acad. Sci. U.S.A.">
        <title>The genome of the fire ant Solenopsis invicta.</title>
        <authorList>
            <person name="Wurm Y."/>
            <person name="Wang J."/>
            <person name="Riba-Grognuz O."/>
            <person name="Corona M."/>
            <person name="Nygaard S."/>
            <person name="Hunt B.G."/>
            <person name="Ingram K.K."/>
            <person name="Falquet L."/>
            <person name="Nipitwattanaphon M."/>
            <person name="Gotzek D."/>
            <person name="Dijkstra M.B."/>
            <person name="Oettler J."/>
            <person name="Comtesse F."/>
            <person name="Shih C.J."/>
            <person name="Wu W.J."/>
            <person name="Yang C.C."/>
            <person name="Thomas J."/>
            <person name="Beaudoing E."/>
            <person name="Pradervand S."/>
            <person name="Flegel V."/>
            <person name="Cook E.D."/>
            <person name="Fabbretti R."/>
            <person name="Stockinger H."/>
            <person name="Long L."/>
            <person name="Farmerie W.G."/>
            <person name="Oakey J."/>
            <person name="Boomsma J.J."/>
            <person name="Pamilo P."/>
            <person name="Yi S.V."/>
            <person name="Heinze J."/>
            <person name="Goodisman M.A."/>
            <person name="Farinelli L."/>
            <person name="Harshman K."/>
            <person name="Hulo N."/>
            <person name="Cerutti L."/>
            <person name="Xenarios I."/>
            <person name="Shoemaker D."/>
            <person name="Keller L."/>
        </authorList>
    </citation>
    <scope>NUCLEOTIDE SEQUENCE [LARGE SCALE GENOMIC DNA]</scope>
</reference>
<sequence>MRGFKEASGFPRVIGTIDGTYICIDAPKENPADYINGKGSHSIQLQVDNICLDMLIVNTISHIVTFPCCKFTLEHYRNVYSSECLICDHRTFITHCFTGYPGSVHDQRIFRNSGEVLTKRTYAKFIALLTNVLSQLNGRVYCSMLCNLQHLRGDEIDLVILLPLAEENVRNIMKKSKYCTSLETECCDL</sequence>
<evidence type="ECO:0000259" key="3">
    <source>
        <dbReference type="Pfam" id="PF13359"/>
    </source>
</evidence>
<dbReference type="GO" id="GO:0046872">
    <property type="term" value="F:metal ion binding"/>
    <property type="evidence" value="ECO:0007669"/>
    <property type="project" value="UniProtKB-KW"/>
</dbReference>
<gene>
    <name evidence="4" type="ORF">SINV_00167</name>
</gene>
<feature type="domain" description="DDE Tnp4" evidence="3">
    <location>
        <begin position="76"/>
        <end position="115"/>
    </location>
</feature>
<accession>E9J6G2</accession>
<evidence type="ECO:0000256" key="1">
    <source>
        <dbReference type="ARBA" id="ARBA00001968"/>
    </source>
</evidence>
<dbReference type="InterPro" id="IPR027806">
    <property type="entry name" value="HARBI1_dom"/>
</dbReference>
<organism>
    <name type="scientific">Solenopsis invicta</name>
    <name type="common">Red imported fire ant</name>
    <name type="synonym">Solenopsis wagneri</name>
    <dbReference type="NCBI Taxonomy" id="13686"/>
    <lineage>
        <taxon>Eukaryota</taxon>
        <taxon>Metazoa</taxon>
        <taxon>Ecdysozoa</taxon>
        <taxon>Arthropoda</taxon>
        <taxon>Hexapoda</taxon>
        <taxon>Insecta</taxon>
        <taxon>Pterygota</taxon>
        <taxon>Neoptera</taxon>
        <taxon>Endopterygota</taxon>
        <taxon>Hymenoptera</taxon>
        <taxon>Apocrita</taxon>
        <taxon>Aculeata</taxon>
        <taxon>Formicoidea</taxon>
        <taxon>Formicidae</taxon>
        <taxon>Myrmicinae</taxon>
        <taxon>Solenopsis</taxon>
    </lineage>
</organism>
<proteinExistence type="predicted"/>
<dbReference type="Pfam" id="PF13359">
    <property type="entry name" value="DDE_Tnp_4"/>
    <property type="match status" value="1"/>
</dbReference>
<dbReference type="HOGENOM" id="CLU_1436110_0_0_1"/>
<evidence type="ECO:0000313" key="4">
    <source>
        <dbReference type="EMBL" id="EFZ11587.1"/>
    </source>
</evidence>
<comment type="cofactor">
    <cofactor evidence="1">
        <name>a divalent metal cation</name>
        <dbReference type="ChEBI" id="CHEBI:60240"/>
    </cofactor>
</comment>
<protein>
    <recommendedName>
        <fullName evidence="3">DDE Tnp4 domain-containing protein</fullName>
    </recommendedName>
</protein>
<feature type="non-terminal residue" evidence="4">
    <location>
        <position position="189"/>
    </location>
</feature>
<name>E9J6G2_SOLIN</name>
<evidence type="ECO:0000256" key="2">
    <source>
        <dbReference type="ARBA" id="ARBA00022723"/>
    </source>
</evidence>
<keyword evidence="2" id="KW-0479">Metal-binding</keyword>